<dbReference type="STRING" id="915059.NH26_23805"/>
<protein>
    <recommendedName>
        <fullName evidence="3">DUF4493 domain-containing protein</fullName>
    </recommendedName>
</protein>
<organism evidence="1 2">
    <name type="scientific">Flammeovirga pacifica</name>
    <dbReference type="NCBI Taxonomy" id="915059"/>
    <lineage>
        <taxon>Bacteria</taxon>
        <taxon>Pseudomonadati</taxon>
        <taxon>Bacteroidota</taxon>
        <taxon>Cytophagia</taxon>
        <taxon>Cytophagales</taxon>
        <taxon>Flammeovirgaceae</taxon>
        <taxon>Flammeovirga</taxon>
    </lineage>
</organism>
<dbReference type="InterPro" id="IPR027840">
    <property type="entry name" value="DUF4493"/>
</dbReference>
<dbReference type="Pfam" id="PF14900">
    <property type="entry name" value="DUF4493"/>
    <property type="match status" value="1"/>
</dbReference>
<evidence type="ECO:0008006" key="3">
    <source>
        <dbReference type="Google" id="ProtNLM"/>
    </source>
</evidence>
<comment type="caution">
    <text evidence="1">The sequence shown here is derived from an EMBL/GenBank/DDBJ whole genome shotgun (WGS) entry which is preliminary data.</text>
</comment>
<sequence length="395" mass="44163">MNIKNTYKYFIGYFLLAFLFSCSMLHPEDKNVAYKMGEVVLKIEGDDSLYPVTYARTNSSMDLSDFCVEVRNENGVLVKYFEKYTDMPSRLDLKVGTYTIMAISNLKQENAAFEAPYYEGVKTFEVVSGETIDVDVICTLSNMKVSVSYDAAFDNYFEDYHVVISNGMTSGSLDFLKSESRPGYFKVNPLSLEMFVKTLDGQEFSKTFKIEDVAARDYHKIVFSPQIGDGSISIEIDDSTNDKEIDIEIPNEDLDPDAIVSIIGDGFDIDQPLEISSGNEPDVVLNIEAGNGIDYLIIEIESDVLTPEELESVGLVAKFDIANVDPESELGQSLKALGFIGDTPIKNQKAIDFDLTQFMPLLTMLGTDEIHKFHVTLIDNYGKEEVKTLTINVIP</sequence>
<accession>A0A1S1YU96</accession>
<dbReference type="RefSeq" id="WP_084812362.1">
    <property type="nucleotide sequence ID" value="NZ_JRYR02000002.1"/>
</dbReference>
<dbReference type="OrthoDB" id="1004173at2"/>
<name>A0A1S1YU96_FLAPC</name>
<dbReference type="Proteomes" id="UP000179797">
    <property type="component" value="Unassembled WGS sequence"/>
</dbReference>
<evidence type="ECO:0000313" key="2">
    <source>
        <dbReference type="Proteomes" id="UP000179797"/>
    </source>
</evidence>
<keyword evidence="2" id="KW-1185">Reference proteome</keyword>
<dbReference type="PROSITE" id="PS51257">
    <property type="entry name" value="PROKAR_LIPOPROTEIN"/>
    <property type="match status" value="1"/>
</dbReference>
<dbReference type="EMBL" id="JRYR02000002">
    <property type="protein sequence ID" value="OHX64599.1"/>
    <property type="molecule type" value="Genomic_DNA"/>
</dbReference>
<gene>
    <name evidence="1" type="ORF">NH26_23805</name>
</gene>
<reference evidence="1 2" key="1">
    <citation type="journal article" date="2012" name="Int. J. Syst. Evol. Microbiol.">
        <title>Flammeovirga pacifica sp. nov., isolated from deep-sea sediment.</title>
        <authorList>
            <person name="Xu H."/>
            <person name="Fu Y."/>
            <person name="Yang N."/>
            <person name="Ding Z."/>
            <person name="Lai Q."/>
            <person name="Zeng R."/>
        </authorList>
    </citation>
    <scope>NUCLEOTIDE SEQUENCE [LARGE SCALE GENOMIC DNA]</scope>
    <source>
        <strain evidence="2">DSM 24597 / LMG 26175 / WPAGA1</strain>
    </source>
</reference>
<dbReference type="AlphaFoldDB" id="A0A1S1YU96"/>
<proteinExistence type="predicted"/>
<evidence type="ECO:0000313" key="1">
    <source>
        <dbReference type="EMBL" id="OHX64599.1"/>
    </source>
</evidence>